<evidence type="ECO:0000256" key="11">
    <source>
        <dbReference type="HAMAP-Rule" id="MF_00392"/>
    </source>
</evidence>
<reference evidence="12 13" key="1">
    <citation type="submission" date="2020-08" db="EMBL/GenBank/DDBJ databases">
        <title>Stenotrophomonas tumulicola JCM 30961.</title>
        <authorList>
            <person name="Deng Y."/>
        </authorList>
    </citation>
    <scope>NUCLEOTIDE SEQUENCE [LARGE SCALE GENOMIC DNA]</scope>
    <source>
        <strain evidence="12 13">JCM 30961</strain>
    </source>
</reference>
<evidence type="ECO:0000256" key="3">
    <source>
        <dbReference type="ARBA" id="ARBA00012687"/>
    </source>
</evidence>
<evidence type="ECO:0000256" key="1">
    <source>
        <dbReference type="ARBA" id="ARBA00002056"/>
    </source>
</evidence>
<evidence type="ECO:0000256" key="8">
    <source>
        <dbReference type="ARBA" id="ARBA00022679"/>
    </source>
</evidence>
<dbReference type="GO" id="GO:0008915">
    <property type="term" value="F:lipid-A-disaccharide synthase activity"/>
    <property type="evidence" value="ECO:0007669"/>
    <property type="project" value="UniProtKB-UniRule"/>
</dbReference>
<keyword evidence="7 11" id="KW-0328">Glycosyltransferase</keyword>
<dbReference type="EMBL" id="JACGXS010000005">
    <property type="protein sequence ID" value="MBA8682351.1"/>
    <property type="molecule type" value="Genomic_DNA"/>
</dbReference>
<dbReference type="EC" id="2.4.1.182" evidence="3 11"/>
<dbReference type="GO" id="GO:0009245">
    <property type="term" value="P:lipid A biosynthetic process"/>
    <property type="evidence" value="ECO:0007669"/>
    <property type="project" value="UniProtKB-UniRule"/>
</dbReference>
<dbReference type="AlphaFoldDB" id="A0A7W3FN86"/>
<keyword evidence="5 11" id="KW-0444">Lipid biosynthesis</keyword>
<name>A0A7W3FN86_9GAMM</name>
<dbReference type="SUPFAM" id="SSF53756">
    <property type="entry name" value="UDP-Glycosyltransferase/glycogen phosphorylase"/>
    <property type="match status" value="1"/>
</dbReference>
<dbReference type="PANTHER" id="PTHR30372">
    <property type="entry name" value="LIPID-A-DISACCHARIDE SYNTHASE"/>
    <property type="match status" value="1"/>
</dbReference>
<evidence type="ECO:0000256" key="7">
    <source>
        <dbReference type="ARBA" id="ARBA00022676"/>
    </source>
</evidence>
<evidence type="ECO:0000256" key="9">
    <source>
        <dbReference type="ARBA" id="ARBA00023098"/>
    </source>
</evidence>
<accession>A0A7W3FN86</accession>
<keyword evidence="13" id="KW-1185">Reference proteome</keyword>
<dbReference type="Gene3D" id="3.40.50.2000">
    <property type="entry name" value="Glycogen Phosphorylase B"/>
    <property type="match status" value="1"/>
</dbReference>
<comment type="function">
    <text evidence="1 11">Condensation of UDP-2,3-diacylglucosamine and 2,3-diacylglucosamine-1-phosphate to form lipid A disaccharide, a precursor of lipid A, a phosphorylated glycolipid that anchors the lipopolysaccharide to the outer membrane of the cell.</text>
</comment>
<comment type="caution">
    <text evidence="12">The sequence shown here is derived from an EMBL/GenBank/DDBJ whole genome shotgun (WGS) entry which is preliminary data.</text>
</comment>
<comment type="pathway">
    <text evidence="11">Bacterial outer membrane biogenesis; LPS lipid A biosynthesis.</text>
</comment>
<evidence type="ECO:0000256" key="4">
    <source>
        <dbReference type="ARBA" id="ARBA00020902"/>
    </source>
</evidence>
<dbReference type="GO" id="GO:0005543">
    <property type="term" value="F:phospholipid binding"/>
    <property type="evidence" value="ECO:0007669"/>
    <property type="project" value="TreeGrafter"/>
</dbReference>
<evidence type="ECO:0000256" key="2">
    <source>
        <dbReference type="ARBA" id="ARBA00007868"/>
    </source>
</evidence>
<dbReference type="HAMAP" id="MF_00392">
    <property type="entry name" value="LpxB"/>
    <property type="match status" value="1"/>
</dbReference>
<keyword evidence="9 11" id="KW-0443">Lipid metabolism</keyword>
<keyword evidence="8 11" id="KW-0808">Transferase</keyword>
<dbReference type="Pfam" id="PF02684">
    <property type="entry name" value="LpxB"/>
    <property type="match status" value="1"/>
</dbReference>
<proteinExistence type="inferred from homology"/>
<evidence type="ECO:0000256" key="10">
    <source>
        <dbReference type="ARBA" id="ARBA00048975"/>
    </source>
</evidence>
<dbReference type="UniPathway" id="UPA00973"/>
<dbReference type="NCBIfam" id="TIGR00215">
    <property type="entry name" value="lpxB"/>
    <property type="match status" value="1"/>
</dbReference>
<dbReference type="PANTHER" id="PTHR30372:SF4">
    <property type="entry name" value="LIPID-A-DISACCHARIDE SYNTHASE, MITOCHONDRIAL-RELATED"/>
    <property type="match status" value="1"/>
</dbReference>
<dbReference type="GO" id="GO:0016020">
    <property type="term" value="C:membrane"/>
    <property type="evidence" value="ECO:0007669"/>
    <property type="project" value="GOC"/>
</dbReference>
<sequence length="415" mass="44869">MNQTQRPPVATVIPLPGALGAGVPARVDGRPVRIALVAGEASGDQLGAGLVSQLKARFPNAEFAGIGGDGMRNAGCQTWFDASELAVMGLTEVLRHLPRLLKLRAAFRKRVLEWQPDVFIGIDAPDFNLGVERWLKQRGIRTVHYVSPSVWAWREKRAEKIGASADLVLCLFPMEPPIYARHGIEAQFVGHPMADDIPLRVDRAQARAALGLPANAKVLAVLPGSRLGEISRLGEPFFEAAWQVSERIPGLHVVVPAANAACRQLIDAQLSRSALPVAHSHVLDGQARTAMIAADVVVLASGTATLEAMLVKRPMVVAYRVAELTYRLVKALGLLKVDRYALPNILAGKDLAPELMQHDCTPEKLAAAIQQWFDHPQKVIDLQASYDQLHGILRRDASARAADAVAALIVREAVA</sequence>
<evidence type="ECO:0000256" key="6">
    <source>
        <dbReference type="ARBA" id="ARBA00022556"/>
    </source>
</evidence>
<protein>
    <recommendedName>
        <fullName evidence="4 11">Lipid-A-disaccharide synthase</fullName>
        <ecNumber evidence="3 11">2.4.1.182</ecNumber>
    </recommendedName>
</protein>
<dbReference type="Proteomes" id="UP000547058">
    <property type="component" value="Unassembled WGS sequence"/>
</dbReference>
<gene>
    <name evidence="11 12" type="primary">lpxB</name>
    <name evidence="12" type="ORF">H4O11_11085</name>
</gene>
<organism evidence="12 13">
    <name type="scientific">Stenotrophomonas tumulicola</name>
    <dbReference type="NCBI Taxonomy" id="1685415"/>
    <lineage>
        <taxon>Bacteria</taxon>
        <taxon>Pseudomonadati</taxon>
        <taxon>Pseudomonadota</taxon>
        <taxon>Gammaproteobacteria</taxon>
        <taxon>Lysobacterales</taxon>
        <taxon>Lysobacteraceae</taxon>
        <taxon>Stenotrophomonas</taxon>
    </lineage>
</organism>
<keyword evidence="6 11" id="KW-0441">Lipid A biosynthesis</keyword>
<comment type="catalytic activity">
    <reaction evidence="10 11">
        <text>a lipid X + a UDP-2-N,3-O-bis[(3R)-3-hydroxyacyl]-alpha-D-glucosamine = a lipid A disaccharide + UDP + H(+)</text>
        <dbReference type="Rhea" id="RHEA:67828"/>
        <dbReference type="ChEBI" id="CHEBI:15378"/>
        <dbReference type="ChEBI" id="CHEBI:58223"/>
        <dbReference type="ChEBI" id="CHEBI:137748"/>
        <dbReference type="ChEBI" id="CHEBI:176338"/>
        <dbReference type="ChEBI" id="CHEBI:176343"/>
        <dbReference type="EC" id="2.4.1.182"/>
    </reaction>
</comment>
<evidence type="ECO:0000313" key="13">
    <source>
        <dbReference type="Proteomes" id="UP000547058"/>
    </source>
</evidence>
<evidence type="ECO:0000313" key="12">
    <source>
        <dbReference type="EMBL" id="MBA8682351.1"/>
    </source>
</evidence>
<evidence type="ECO:0000256" key="5">
    <source>
        <dbReference type="ARBA" id="ARBA00022516"/>
    </source>
</evidence>
<comment type="similarity">
    <text evidence="2 11">Belongs to the LpxB family.</text>
</comment>
<dbReference type="RefSeq" id="WP_182339496.1">
    <property type="nucleotide sequence ID" value="NZ_JACGXS010000005.1"/>
</dbReference>
<dbReference type="InterPro" id="IPR003835">
    <property type="entry name" value="Glyco_trans_19"/>
</dbReference>